<dbReference type="CDD" id="cd06171">
    <property type="entry name" value="Sigma70_r4"/>
    <property type="match status" value="1"/>
</dbReference>
<dbReference type="GO" id="GO:0016987">
    <property type="term" value="F:sigma factor activity"/>
    <property type="evidence" value="ECO:0007669"/>
    <property type="project" value="UniProtKB-KW"/>
</dbReference>
<reference evidence="7" key="2">
    <citation type="submission" date="2021-09" db="EMBL/GenBank/DDBJ databases">
        <authorList>
            <person name="Gilroy R."/>
        </authorList>
    </citation>
    <scope>NUCLEOTIDE SEQUENCE</scope>
    <source>
        <strain evidence="7">CHK179-5677</strain>
    </source>
</reference>
<dbReference type="InterPro" id="IPR013249">
    <property type="entry name" value="RNA_pol_sigma70_r4_t2"/>
</dbReference>
<keyword evidence="3" id="KW-0731">Sigma factor</keyword>
<dbReference type="PANTHER" id="PTHR43133">
    <property type="entry name" value="RNA POLYMERASE ECF-TYPE SIGMA FACTO"/>
    <property type="match status" value="1"/>
</dbReference>
<gene>
    <name evidence="7" type="ORF">K8V01_08005</name>
</gene>
<dbReference type="InterPro" id="IPR007627">
    <property type="entry name" value="RNA_pol_sigma70_r2"/>
</dbReference>
<accession>A0A921ST59</accession>
<name>A0A921ST59_9FIRM</name>
<dbReference type="Proteomes" id="UP000760668">
    <property type="component" value="Unassembled WGS sequence"/>
</dbReference>
<keyword evidence="2" id="KW-0805">Transcription regulation</keyword>
<dbReference type="InterPro" id="IPR013325">
    <property type="entry name" value="RNA_pol_sigma_r2"/>
</dbReference>
<protein>
    <submittedName>
        <fullName evidence="7">RNA polymerase sigma factor</fullName>
    </submittedName>
</protein>
<dbReference type="GO" id="GO:0003677">
    <property type="term" value="F:DNA binding"/>
    <property type="evidence" value="ECO:0007669"/>
    <property type="project" value="InterPro"/>
</dbReference>
<feature type="domain" description="RNA polymerase sigma factor 70 region 4 type 2" evidence="6">
    <location>
        <begin position="132"/>
        <end position="184"/>
    </location>
</feature>
<dbReference type="EMBL" id="DYUC01000080">
    <property type="protein sequence ID" value="HJG86947.1"/>
    <property type="molecule type" value="Genomic_DNA"/>
</dbReference>
<dbReference type="GO" id="GO:0006352">
    <property type="term" value="P:DNA-templated transcription initiation"/>
    <property type="evidence" value="ECO:0007669"/>
    <property type="project" value="InterPro"/>
</dbReference>
<comment type="caution">
    <text evidence="7">The sequence shown here is derived from an EMBL/GenBank/DDBJ whole genome shotgun (WGS) entry which is preliminary data.</text>
</comment>
<evidence type="ECO:0000256" key="4">
    <source>
        <dbReference type="ARBA" id="ARBA00023163"/>
    </source>
</evidence>
<dbReference type="SUPFAM" id="SSF88946">
    <property type="entry name" value="Sigma2 domain of RNA polymerase sigma factors"/>
    <property type="match status" value="1"/>
</dbReference>
<dbReference type="InterPro" id="IPR013324">
    <property type="entry name" value="RNA_pol_sigma_r3/r4-like"/>
</dbReference>
<reference evidence="7" key="1">
    <citation type="journal article" date="2021" name="PeerJ">
        <title>Extensive microbial diversity within the chicken gut microbiome revealed by metagenomics and culture.</title>
        <authorList>
            <person name="Gilroy R."/>
            <person name="Ravi A."/>
            <person name="Getino M."/>
            <person name="Pursley I."/>
            <person name="Horton D.L."/>
            <person name="Alikhan N.F."/>
            <person name="Baker D."/>
            <person name="Gharbi K."/>
            <person name="Hall N."/>
            <person name="Watson M."/>
            <person name="Adriaenssens E.M."/>
            <person name="Foster-Nyarko E."/>
            <person name="Jarju S."/>
            <person name="Secka A."/>
            <person name="Antonio M."/>
            <person name="Oren A."/>
            <person name="Chaudhuri R.R."/>
            <person name="La Ragione R."/>
            <person name="Hildebrand F."/>
            <person name="Pallen M.J."/>
        </authorList>
    </citation>
    <scope>NUCLEOTIDE SEQUENCE</scope>
    <source>
        <strain evidence="7">CHK179-5677</strain>
    </source>
</reference>
<dbReference type="Gene3D" id="1.10.1740.10">
    <property type="match status" value="1"/>
</dbReference>
<evidence type="ECO:0000256" key="2">
    <source>
        <dbReference type="ARBA" id="ARBA00023015"/>
    </source>
</evidence>
<evidence type="ECO:0000256" key="1">
    <source>
        <dbReference type="ARBA" id="ARBA00010641"/>
    </source>
</evidence>
<evidence type="ECO:0000313" key="8">
    <source>
        <dbReference type="Proteomes" id="UP000760668"/>
    </source>
</evidence>
<dbReference type="Pfam" id="PF04542">
    <property type="entry name" value="Sigma70_r2"/>
    <property type="match status" value="1"/>
</dbReference>
<dbReference type="RefSeq" id="WP_295369790.1">
    <property type="nucleotide sequence ID" value="NZ_DYUC01000080.1"/>
</dbReference>
<proteinExistence type="inferred from homology"/>
<organism evidence="7 8">
    <name type="scientific">Pseudoflavonifractor capillosus</name>
    <dbReference type="NCBI Taxonomy" id="106588"/>
    <lineage>
        <taxon>Bacteria</taxon>
        <taxon>Bacillati</taxon>
        <taxon>Bacillota</taxon>
        <taxon>Clostridia</taxon>
        <taxon>Eubacteriales</taxon>
        <taxon>Oscillospiraceae</taxon>
        <taxon>Pseudoflavonifractor</taxon>
    </lineage>
</organism>
<dbReference type="Gene3D" id="1.10.10.10">
    <property type="entry name" value="Winged helix-like DNA-binding domain superfamily/Winged helix DNA-binding domain"/>
    <property type="match status" value="1"/>
</dbReference>
<dbReference type="InterPro" id="IPR014284">
    <property type="entry name" value="RNA_pol_sigma-70_dom"/>
</dbReference>
<dbReference type="NCBIfam" id="TIGR02937">
    <property type="entry name" value="sigma70-ECF"/>
    <property type="match status" value="1"/>
</dbReference>
<evidence type="ECO:0000256" key="3">
    <source>
        <dbReference type="ARBA" id="ARBA00023082"/>
    </source>
</evidence>
<dbReference type="PANTHER" id="PTHR43133:SF62">
    <property type="entry name" value="RNA POLYMERASE SIGMA FACTOR SIGZ"/>
    <property type="match status" value="1"/>
</dbReference>
<dbReference type="AlphaFoldDB" id="A0A921ST59"/>
<feature type="domain" description="RNA polymerase sigma-70 region 2" evidence="5">
    <location>
        <begin position="40"/>
        <end position="106"/>
    </location>
</feature>
<sequence>MLLFGLSALEQELLPARAPALEDSLILRVAQGDTQAFSELYLRAHKAVYGFALSIVKNQHDAEDVMQDTFLKVDAAAGSYQPKGKPMAWVLTIARNLALEKLRERRDVPLEQEEDWHLWASVDPTRAQEDKLALEAAMKCLGNEERQVVTLHALSGLKHREIAALLNMPLATVLSKYRRALMKLRDYLEEREAT</sequence>
<evidence type="ECO:0000313" key="7">
    <source>
        <dbReference type="EMBL" id="HJG86947.1"/>
    </source>
</evidence>
<dbReference type="InterPro" id="IPR039425">
    <property type="entry name" value="RNA_pol_sigma-70-like"/>
</dbReference>
<evidence type="ECO:0000259" key="5">
    <source>
        <dbReference type="Pfam" id="PF04542"/>
    </source>
</evidence>
<comment type="similarity">
    <text evidence="1">Belongs to the sigma-70 factor family. ECF subfamily.</text>
</comment>
<dbReference type="SUPFAM" id="SSF88659">
    <property type="entry name" value="Sigma3 and sigma4 domains of RNA polymerase sigma factors"/>
    <property type="match status" value="1"/>
</dbReference>
<keyword evidence="4" id="KW-0804">Transcription</keyword>
<dbReference type="InterPro" id="IPR036388">
    <property type="entry name" value="WH-like_DNA-bd_sf"/>
</dbReference>
<evidence type="ECO:0000259" key="6">
    <source>
        <dbReference type="Pfam" id="PF08281"/>
    </source>
</evidence>
<dbReference type="Pfam" id="PF08281">
    <property type="entry name" value="Sigma70_r4_2"/>
    <property type="match status" value="1"/>
</dbReference>